<feature type="compositionally biased region" description="Basic and acidic residues" evidence="1">
    <location>
        <begin position="54"/>
        <end position="73"/>
    </location>
</feature>
<dbReference type="Proteomes" id="UP000275078">
    <property type="component" value="Unassembled WGS sequence"/>
</dbReference>
<feature type="compositionally biased region" description="Acidic residues" evidence="1">
    <location>
        <begin position="139"/>
        <end position="148"/>
    </location>
</feature>
<reference evidence="3 4" key="1">
    <citation type="journal article" date="2018" name="Nat. Ecol. Evol.">
        <title>Pezizomycetes genomes reveal the molecular basis of ectomycorrhizal truffle lifestyle.</title>
        <authorList>
            <person name="Murat C."/>
            <person name="Payen T."/>
            <person name="Noel B."/>
            <person name="Kuo A."/>
            <person name="Morin E."/>
            <person name="Chen J."/>
            <person name="Kohler A."/>
            <person name="Krizsan K."/>
            <person name="Balestrini R."/>
            <person name="Da Silva C."/>
            <person name="Montanini B."/>
            <person name="Hainaut M."/>
            <person name="Levati E."/>
            <person name="Barry K.W."/>
            <person name="Belfiori B."/>
            <person name="Cichocki N."/>
            <person name="Clum A."/>
            <person name="Dockter R.B."/>
            <person name="Fauchery L."/>
            <person name="Guy J."/>
            <person name="Iotti M."/>
            <person name="Le Tacon F."/>
            <person name="Lindquist E.A."/>
            <person name="Lipzen A."/>
            <person name="Malagnac F."/>
            <person name="Mello A."/>
            <person name="Molinier V."/>
            <person name="Miyauchi S."/>
            <person name="Poulain J."/>
            <person name="Riccioni C."/>
            <person name="Rubini A."/>
            <person name="Sitrit Y."/>
            <person name="Splivallo R."/>
            <person name="Traeger S."/>
            <person name="Wang M."/>
            <person name="Zifcakova L."/>
            <person name="Wipf D."/>
            <person name="Zambonelli A."/>
            <person name="Paolocci F."/>
            <person name="Nowrousian M."/>
            <person name="Ottonello S."/>
            <person name="Baldrian P."/>
            <person name="Spatafora J.W."/>
            <person name="Henrissat B."/>
            <person name="Nagy L.G."/>
            <person name="Aury J.M."/>
            <person name="Wincker P."/>
            <person name="Grigoriev I.V."/>
            <person name="Bonfante P."/>
            <person name="Martin F.M."/>
        </authorList>
    </citation>
    <scope>NUCLEOTIDE SEQUENCE [LARGE SCALE GENOMIC DNA]</scope>
    <source>
        <strain evidence="3 4">RN42</strain>
    </source>
</reference>
<evidence type="ECO:0000313" key="3">
    <source>
        <dbReference type="EMBL" id="RPA71293.1"/>
    </source>
</evidence>
<feature type="region of interest" description="Disordered" evidence="1">
    <location>
        <begin position="1"/>
        <end position="148"/>
    </location>
</feature>
<evidence type="ECO:0000256" key="1">
    <source>
        <dbReference type="SAM" id="MobiDB-lite"/>
    </source>
</evidence>
<gene>
    <name evidence="3" type="ORF">BJ508DRAFT_382079</name>
</gene>
<dbReference type="InterPro" id="IPR029526">
    <property type="entry name" value="PGBD"/>
</dbReference>
<dbReference type="PANTHER" id="PTHR46599">
    <property type="entry name" value="PIGGYBAC TRANSPOSABLE ELEMENT-DERIVED PROTEIN 4"/>
    <property type="match status" value="1"/>
</dbReference>
<organism evidence="3 4">
    <name type="scientific">Ascobolus immersus RN42</name>
    <dbReference type="NCBI Taxonomy" id="1160509"/>
    <lineage>
        <taxon>Eukaryota</taxon>
        <taxon>Fungi</taxon>
        <taxon>Dikarya</taxon>
        <taxon>Ascomycota</taxon>
        <taxon>Pezizomycotina</taxon>
        <taxon>Pezizomycetes</taxon>
        <taxon>Pezizales</taxon>
        <taxon>Ascobolaceae</taxon>
        <taxon>Ascobolus</taxon>
    </lineage>
</organism>
<dbReference type="PANTHER" id="PTHR46599:SF3">
    <property type="entry name" value="PIGGYBAC TRANSPOSABLE ELEMENT-DERIVED PROTEIN 4"/>
    <property type="match status" value="1"/>
</dbReference>
<feature type="compositionally biased region" description="Basic and acidic residues" evidence="1">
    <location>
        <begin position="9"/>
        <end position="39"/>
    </location>
</feature>
<name>A0A3N4H9G5_ASCIM</name>
<dbReference type="AlphaFoldDB" id="A0A3N4H9G5"/>
<evidence type="ECO:0000259" key="2">
    <source>
        <dbReference type="Pfam" id="PF13843"/>
    </source>
</evidence>
<dbReference type="STRING" id="1160509.A0A3N4H9G5"/>
<keyword evidence="4" id="KW-1185">Reference proteome</keyword>
<dbReference type="Pfam" id="PF13843">
    <property type="entry name" value="DDE_Tnp_1_7"/>
    <property type="match status" value="1"/>
</dbReference>
<feature type="compositionally biased region" description="Acidic residues" evidence="1">
    <location>
        <begin position="116"/>
        <end position="132"/>
    </location>
</feature>
<proteinExistence type="predicted"/>
<feature type="domain" description="PiggyBac transposable element-derived protein" evidence="2">
    <location>
        <begin position="220"/>
        <end position="349"/>
    </location>
</feature>
<evidence type="ECO:0000313" key="4">
    <source>
        <dbReference type="Proteomes" id="UP000275078"/>
    </source>
</evidence>
<accession>A0A3N4H9G5</accession>
<protein>
    <recommendedName>
        <fullName evidence="2">PiggyBac transposable element-derived protein domain-containing protein</fullName>
    </recommendedName>
</protein>
<feature type="compositionally biased region" description="Basic and acidic residues" evidence="1">
    <location>
        <begin position="104"/>
        <end position="115"/>
    </location>
</feature>
<sequence length="360" mass="42180">MAPRTRSMAAKEETRQKRRDLGNDEDYQDRPLDWHTKETSDEESDYETCSESHPASEHSHPPATPLRKEREFSPLRGFPNSQQSFRIRYNWQPPRVEDDIDPAEFSHSDHEREDNGNEADTEPEEEWEDDDGFGNLTDADADGMEDDEIPLGGASGYWNPDFMPTSWRDIPGPPADYEPPNVSNPSYAHEGRAHVDPMEWDATPNRTNLPAEFSSDNPACPLEYFRLFFCDEVFQFLAERTNQYAEAARSTGGYYGRPWTDVCPEEMKTWVGINLYLAYLNTKVPGMAWQESTRIRFIADYMSKTRFEQIRRYFHIYGPTTPDADRPWYYRFEPLMDLLRPRFKEYFIPVYGKESPYYQN</sequence>
<dbReference type="OrthoDB" id="5428673at2759"/>
<dbReference type="EMBL" id="ML119948">
    <property type="protein sequence ID" value="RPA71293.1"/>
    <property type="molecule type" value="Genomic_DNA"/>
</dbReference>